<dbReference type="Proteomes" id="UP001432000">
    <property type="component" value="Chromosome"/>
</dbReference>
<dbReference type="EMBL" id="CP147846">
    <property type="protein sequence ID" value="WXG69814.1"/>
    <property type="molecule type" value="Genomic_DNA"/>
</dbReference>
<accession>A0ABZ2PLD5</accession>
<name>A0ABZ2PLD5_9NOCA</name>
<evidence type="ECO:0000313" key="2">
    <source>
        <dbReference type="EMBL" id="WXG69814.1"/>
    </source>
</evidence>
<evidence type="ECO:0000256" key="1">
    <source>
        <dbReference type="SAM" id="MobiDB-lite"/>
    </source>
</evidence>
<keyword evidence="3" id="KW-1185">Reference proteome</keyword>
<sequence>MTTNNTCAPHHTAAEHAHGPGCGHDAVPHGDHVDYIHGSCRHAPHGDHYDEH</sequence>
<feature type="region of interest" description="Disordered" evidence="1">
    <location>
        <begin position="1"/>
        <end position="28"/>
    </location>
</feature>
<protein>
    <submittedName>
        <fullName evidence="2">Zinc transporter permease</fullName>
    </submittedName>
</protein>
<evidence type="ECO:0000313" key="3">
    <source>
        <dbReference type="Proteomes" id="UP001432000"/>
    </source>
</evidence>
<reference evidence="2 3" key="1">
    <citation type="submission" date="2024-03" db="EMBL/GenBank/DDBJ databases">
        <title>Natural products discovery in diverse microorganisms through a two-stage MS feature dereplication strategy.</title>
        <authorList>
            <person name="Zhang R."/>
        </authorList>
    </citation>
    <scope>NUCLEOTIDE SEQUENCE [LARGE SCALE GENOMIC DNA]</scope>
    <source>
        <strain evidence="2 3">18930</strain>
    </source>
</reference>
<dbReference type="RefSeq" id="WP_338890821.1">
    <property type="nucleotide sequence ID" value="NZ_CP147846.1"/>
</dbReference>
<proteinExistence type="predicted"/>
<organism evidence="2 3">
    <name type="scientific">Rhodococcus sovatensis</name>
    <dbReference type="NCBI Taxonomy" id="1805840"/>
    <lineage>
        <taxon>Bacteria</taxon>
        <taxon>Bacillati</taxon>
        <taxon>Actinomycetota</taxon>
        <taxon>Actinomycetes</taxon>
        <taxon>Mycobacteriales</taxon>
        <taxon>Nocardiaceae</taxon>
        <taxon>Rhodococcus</taxon>
    </lineage>
</organism>
<gene>
    <name evidence="2" type="ORF">WDS16_04495</name>
</gene>